<evidence type="ECO:0000259" key="15">
    <source>
        <dbReference type="Pfam" id="PF22614"/>
    </source>
</evidence>
<evidence type="ECO:0000256" key="4">
    <source>
        <dbReference type="ARBA" id="ARBA00022692"/>
    </source>
</evidence>
<feature type="domain" description="Ion transport" evidence="13">
    <location>
        <begin position="661"/>
        <end position="753"/>
    </location>
</feature>
<keyword evidence="10" id="KW-0407">Ion channel</keyword>
<organism evidence="16 17">
    <name type="scientific">Achlya hypogyna</name>
    <name type="common">Oomycete</name>
    <name type="synonym">Protoachlya hypogyna</name>
    <dbReference type="NCBI Taxonomy" id="1202772"/>
    <lineage>
        <taxon>Eukaryota</taxon>
        <taxon>Sar</taxon>
        <taxon>Stramenopiles</taxon>
        <taxon>Oomycota</taxon>
        <taxon>Saprolegniomycetes</taxon>
        <taxon>Saprolegniales</taxon>
        <taxon>Achlyaceae</taxon>
        <taxon>Achlya</taxon>
    </lineage>
</organism>
<dbReference type="SUPFAM" id="SSF81324">
    <property type="entry name" value="Voltage-gated potassium channels"/>
    <property type="match status" value="1"/>
</dbReference>
<evidence type="ECO:0000256" key="2">
    <source>
        <dbReference type="ARBA" id="ARBA00022448"/>
    </source>
</evidence>
<dbReference type="InterPro" id="IPR027359">
    <property type="entry name" value="Volt_channel_dom_sf"/>
</dbReference>
<feature type="transmembrane region" description="Helical" evidence="12">
    <location>
        <begin position="757"/>
        <end position="773"/>
    </location>
</feature>
<sequence length="784" mass="86387">MAILAKSCLMPGTAAFICSILFTLRPVVGIRQATWASEFLEGCSHDLYEVRLPAYLNRLVTLTFLAHVLFHEHRIVPIALSDANDYALFPAKRLVSSDMTLHVLSATPDAGNLVLGLSVATLHNLVDDFDKIAQAWNLTTFSTKLKTAAKDSRDSLLLAQQNFRNSIGSASSAMLARYSISMRSHRSMASCIVPSETSNHEPPEPSLQENPHQQPGTIAVQSTENQTTGVGPLFNDHARGVLSQAHKSPVRSYAPPAVQSYVAFVSASVPHELSGHIVLCGLPNHLRDFIAPLRQAQRHTSATNTIDVVPIVIISNQVLSKKQYAGIAAFERVYYVRGSPLSLSVLAAARVPFSRNVVILRACCDLAVRDTDADVGDVIDQNMIDTDVITLHRFITEVCAAQKDSTRPALLIELSRPNSLRFLKDPTVDHGDSKALIRALTKIAISRADDPLDQICNPLYAAGKPSDTATKVQVRCAGKIFVSNSLDALLGTCNKYGSVLDVVQLLVLGETSGARTLEQMDIPPLLVGRPYGACFEEMLLTHSVLCLGLYRARPEADCSFVSVNPSPGIVLELTDKLFVLRLNRRTLFFMRCKRLRGFLVSIRARVLKPRKRDESFRRWVGRNLDKSVLGAAIDIFQAVLGWIVTGLYCVKNWRSWDNSLDGPFLRAVHAAIGGVFLFDYSLRLFASDNRESYVLAPLAVMDLLGIVPQFIELFVGNTASQHHLVFIGAIKTLRPFRCLCFFRLVPFARSARQRESYVLSITVMCIIICFGSIEQVDQSSTENA</sequence>
<evidence type="ECO:0000256" key="5">
    <source>
        <dbReference type="ARBA" id="ARBA00022826"/>
    </source>
</evidence>
<evidence type="ECO:0000259" key="13">
    <source>
        <dbReference type="Pfam" id="PF00520"/>
    </source>
</evidence>
<comment type="subcellular location">
    <subcellularLocation>
        <location evidence="1">Membrane</location>
        <topology evidence="1">Multi-pass membrane protein</topology>
    </subcellularLocation>
</comment>
<feature type="region of interest" description="Disordered" evidence="11">
    <location>
        <begin position="194"/>
        <end position="218"/>
    </location>
</feature>
<comment type="caution">
    <text evidence="16">The sequence shown here is derived from an EMBL/GenBank/DDBJ whole genome shotgun (WGS) entry which is preliminary data.</text>
</comment>
<dbReference type="Pfam" id="PF00520">
    <property type="entry name" value="Ion_trans"/>
    <property type="match status" value="1"/>
</dbReference>
<evidence type="ECO:0000256" key="9">
    <source>
        <dbReference type="ARBA" id="ARBA00023136"/>
    </source>
</evidence>
<dbReference type="InterPro" id="IPR003929">
    <property type="entry name" value="K_chnl_BK_asu"/>
</dbReference>
<feature type="transmembrane region" description="Helical" evidence="12">
    <location>
        <begin position="693"/>
        <end position="711"/>
    </location>
</feature>
<feature type="transmembrane region" description="Helical" evidence="12">
    <location>
        <begin position="627"/>
        <end position="648"/>
    </location>
</feature>
<reference evidence="16 17" key="1">
    <citation type="journal article" date="2014" name="Genome Biol. Evol.">
        <title>The secreted proteins of Achlya hypogyna and Thraustotheca clavata identify the ancestral oomycete secretome and reveal gene acquisitions by horizontal gene transfer.</title>
        <authorList>
            <person name="Misner I."/>
            <person name="Blouin N."/>
            <person name="Leonard G."/>
            <person name="Richards T.A."/>
            <person name="Lane C.E."/>
        </authorList>
    </citation>
    <scope>NUCLEOTIDE SEQUENCE [LARGE SCALE GENOMIC DNA]</scope>
    <source>
        <strain evidence="16 17">ATCC 48635</strain>
    </source>
</reference>
<keyword evidence="17" id="KW-1185">Reference proteome</keyword>
<dbReference type="Proteomes" id="UP000243579">
    <property type="component" value="Unassembled WGS sequence"/>
</dbReference>
<keyword evidence="6" id="KW-0630">Potassium</keyword>
<dbReference type="GO" id="GO:0016020">
    <property type="term" value="C:membrane"/>
    <property type="evidence" value="ECO:0007669"/>
    <property type="project" value="UniProtKB-SubCell"/>
</dbReference>
<dbReference type="STRING" id="1202772.A0A1V9ZD17"/>
<dbReference type="GO" id="GO:0005267">
    <property type="term" value="F:potassium channel activity"/>
    <property type="evidence" value="ECO:0007669"/>
    <property type="project" value="UniProtKB-KW"/>
</dbReference>
<dbReference type="Pfam" id="PF03493">
    <property type="entry name" value="BK_channel_a"/>
    <property type="match status" value="1"/>
</dbReference>
<evidence type="ECO:0000256" key="10">
    <source>
        <dbReference type="ARBA" id="ARBA00023303"/>
    </source>
</evidence>
<evidence type="ECO:0000313" key="16">
    <source>
        <dbReference type="EMBL" id="OQR95895.1"/>
    </source>
</evidence>
<dbReference type="InterPro" id="IPR047871">
    <property type="entry name" value="K_chnl_Slo-like"/>
</dbReference>
<feature type="domain" description="RCK N-terminal" evidence="15">
    <location>
        <begin position="273"/>
        <end position="368"/>
    </location>
</feature>
<gene>
    <name evidence="16" type="ORF">ACHHYP_00011</name>
</gene>
<evidence type="ECO:0000256" key="1">
    <source>
        <dbReference type="ARBA" id="ARBA00004141"/>
    </source>
</evidence>
<accession>A0A1V9ZD17</accession>
<dbReference type="PANTHER" id="PTHR10027:SF10">
    <property type="entry name" value="SLOWPOKE 2, ISOFORM D"/>
    <property type="match status" value="1"/>
</dbReference>
<dbReference type="EMBL" id="JNBR01000177">
    <property type="protein sequence ID" value="OQR95895.1"/>
    <property type="molecule type" value="Genomic_DNA"/>
</dbReference>
<name>A0A1V9ZD17_ACHHY</name>
<evidence type="ECO:0000256" key="8">
    <source>
        <dbReference type="ARBA" id="ARBA00023065"/>
    </source>
</evidence>
<dbReference type="AlphaFoldDB" id="A0A1V9ZD17"/>
<evidence type="ECO:0000256" key="12">
    <source>
        <dbReference type="SAM" id="Phobius"/>
    </source>
</evidence>
<feature type="compositionally biased region" description="Polar residues" evidence="11">
    <location>
        <begin position="207"/>
        <end position="218"/>
    </location>
</feature>
<dbReference type="Pfam" id="PF22614">
    <property type="entry name" value="Slo-like_RCK"/>
    <property type="match status" value="1"/>
</dbReference>
<dbReference type="InterPro" id="IPR005821">
    <property type="entry name" value="Ion_trans_dom"/>
</dbReference>
<evidence type="ECO:0000256" key="3">
    <source>
        <dbReference type="ARBA" id="ARBA00022538"/>
    </source>
</evidence>
<dbReference type="Gene3D" id="3.40.50.720">
    <property type="entry name" value="NAD(P)-binding Rossmann-like Domain"/>
    <property type="match status" value="1"/>
</dbReference>
<dbReference type="InterPro" id="IPR003148">
    <property type="entry name" value="RCK_N"/>
</dbReference>
<keyword evidence="9 12" id="KW-0472">Membrane</keyword>
<feature type="transmembrane region" description="Helical" evidence="12">
    <location>
        <begin position="668"/>
        <end position="686"/>
    </location>
</feature>
<proteinExistence type="predicted"/>
<dbReference type="OrthoDB" id="10035564at2759"/>
<keyword evidence="4 12" id="KW-0812">Transmembrane</keyword>
<evidence type="ECO:0000313" key="17">
    <source>
        <dbReference type="Proteomes" id="UP000243579"/>
    </source>
</evidence>
<keyword evidence="3" id="KW-0633">Potassium transport</keyword>
<keyword evidence="7 12" id="KW-1133">Transmembrane helix</keyword>
<dbReference type="PANTHER" id="PTHR10027">
    <property type="entry name" value="CALCIUM-ACTIVATED POTASSIUM CHANNEL ALPHA CHAIN"/>
    <property type="match status" value="1"/>
</dbReference>
<protein>
    <submittedName>
        <fullName evidence="16">Voltage-gated Ion Channel (VIC) Superfamily</fullName>
    </submittedName>
</protein>
<keyword evidence="5" id="KW-0631">Potassium channel</keyword>
<evidence type="ECO:0000259" key="14">
    <source>
        <dbReference type="Pfam" id="PF03493"/>
    </source>
</evidence>
<evidence type="ECO:0000256" key="7">
    <source>
        <dbReference type="ARBA" id="ARBA00022989"/>
    </source>
</evidence>
<feature type="domain" description="Calcium-activated potassium channel BK alpha subunit" evidence="14">
    <location>
        <begin position="1"/>
        <end position="80"/>
    </location>
</feature>
<evidence type="ECO:0000256" key="11">
    <source>
        <dbReference type="SAM" id="MobiDB-lite"/>
    </source>
</evidence>
<keyword evidence="8" id="KW-0406">Ion transport</keyword>
<dbReference type="Gene3D" id="1.20.120.350">
    <property type="entry name" value="Voltage-gated potassium channels. Chain C"/>
    <property type="match status" value="1"/>
</dbReference>
<evidence type="ECO:0000256" key="6">
    <source>
        <dbReference type="ARBA" id="ARBA00022958"/>
    </source>
</evidence>
<keyword evidence="2" id="KW-0813">Transport</keyword>